<proteinExistence type="predicted"/>
<accession>A0A2P6PUE4</accession>
<name>A0A2P6PUE4_ROSCH</name>
<dbReference type="Gramene" id="PRQ25543">
    <property type="protein sequence ID" value="PRQ25543"/>
    <property type="gene ID" value="RchiOBHm_Chr6g0284811"/>
</dbReference>
<organism evidence="2 3">
    <name type="scientific">Rosa chinensis</name>
    <name type="common">China rose</name>
    <dbReference type="NCBI Taxonomy" id="74649"/>
    <lineage>
        <taxon>Eukaryota</taxon>
        <taxon>Viridiplantae</taxon>
        <taxon>Streptophyta</taxon>
        <taxon>Embryophyta</taxon>
        <taxon>Tracheophyta</taxon>
        <taxon>Spermatophyta</taxon>
        <taxon>Magnoliopsida</taxon>
        <taxon>eudicotyledons</taxon>
        <taxon>Gunneridae</taxon>
        <taxon>Pentapetalae</taxon>
        <taxon>rosids</taxon>
        <taxon>fabids</taxon>
        <taxon>Rosales</taxon>
        <taxon>Rosaceae</taxon>
        <taxon>Rosoideae</taxon>
        <taxon>Rosoideae incertae sedis</taxon>
        <taxon>Rosa</taxon>
    </lineage>
</organism>
<keyword evidence="1" id="KW-0812">Transmembrane</keyword>
<feature type="transmembrane region" description="Helical" evidence="1">
    <location>
        <begin position="61"/>
        <end position="91"/>
    </location>
</feature>
<gene>
    <name evidence="2" type="ORF">RchiOBHm_Chr6g0284811</name>
</gene>
<dbReference type="AlphaFoldDB" id="A0A2P6PUE4"/>
<keyword evidence="1" id="KW-0472">Membrane</keyword>
<evidence type="ECO:0000313" key="3">
    <source>
        <dbReference type="Proteomes" id="UP000238479"/>
    </source>
</evidence>
<evidence type="ECO:0000256" key="1">
    <source>
        <dbReference type="SAM" id="Phobius"/>
    </source>
</evidence>
<comment type="caution">
    <text evidence="2">The sequence shown here is derived from an EMBL/GenBank/DDBJ whole genome shotgun (WGS) entry which is preliminary data.</text>
</comment>
<sequence length="100" mass="11416">MYSNMKYHSFTADCLSCFFLSTGYISRVFLCWSLFGWLDHPSDPGQSRAFGIGFFLRERPVFAIATATTVVGIWTIFPYAVAALTALFLYLRQRYSTLSE</sequence>
<evidence type="ECO:0000313" key="2">
    <source>
        <dbReference type="EMBL" id="PRQ25543.1"/>
    </source>
</evidence>
<dbReference type="Proteomes" id="UP000238479">
    <property type="component" value="Chromosome 6"/>
</dbReference>
<dbReference type="EMBL" id="PDCK01000044">
    <property type="protein sequence ID" value="PRQ25543.1"/>
    <property type="molecule type" value="Genomic_DNA"/>
</dbReference>
<feature type="transmembrane region" description="Helical" evidence="1">
    <location>
        <begin position="12"/>
        <end position="35"/>
    </location>
</feature>
<protein>
    <submittedName>
        <fullName evidence="2">Uncharacterized protein</fullName>
    </submittedName>
</protein>
<keyword evidence="3" id="KW-1185">Reference proteome</keyword>
<keyword evidence="1" id="KW-1133">Transmembrane helix</keyword>
<reference evidence="2 3" key="1">
    <citation type="journal article" date="2018" name="Nat. Genet.">
        <title>The Rosa genome provides new insights in the design of modern roses.</title>
        <authorList>
            <person name="Bendahmane M."/>
        </authorList>
    </citation>
    <scope>NUCLEOTIDE SEQUENCE [LARGE SCALE GENOMIC DNA]</scope>
    <source>
        <strain evidence="3">cv. Old Blush</strain>
    </source>
</reference>